<feature type="transmembrane region" description="Helical" evidence="6">
    <location>
        <begin position="108"/>
        <end position="129"/>
    </location>
</feature>
<feature type="transmembrane region" description="Helical" evidence="6">
    <location>
        <begin position="50"/>
        <end position="72"/>
    </location>
</feature>
<evidence type="ECO:0000313" key="7">
    <source>
        <dbReference type="EMBL" id="SAI28921.1"/>
    </source>
</evidence>
<proteinExistence type="inferred from homology"/>
<dbReference type="Gene3D" id="1.20.1260.100">
    <property type="entry name" value="TspO/MBR protein"/>
    <property type="match status" value="1"/>
</dbReference>
<dbReference type="AlphaFoldDB" id="A0A157P673"/>
<dbReference type="GO" id="GO:0033013">
    <property type="term" value="P:tetrapyrrole metabolic process"/>
    <property type="evidence" value="ECO:0007669"/>
    <property type="project" value="UniProtKB-ARBA"/>
</dbReference>
<evidence type="ECO:0000256" key="2">
    <source>
        <dbReference type="ARBA" id="ARBA00007524"/>
    </source>
</evidence>
<accession>A0A157P673</accession>
<dbReference type="Proteomes" id="UP000077037">
    <property type="component" value="Unassembled WGS sequence"/>
</dbReference>
<evidence type="ECO:0000313" key="8">
    <source>
        <dbReference type="Proteomes" id="UP000077037"/>
    </source>
</evidence>
<evidence type="ECO:0000256" key="1">
    <source>
        <dbReference type="ARBA" id="ARBA00004141"/>
    </source>
</evidence>
<dbReference type="CDD" id="cd15904">
    <property type="entry name" value="TSPO_MBR"/>
    <property type="match status" value="1"/>
</dbReference>
<dbReference type="PANTHER" id="PTHR10057:SF0">
    <property type="entry name" value="TRANSLOCATOR PROTEIN"/>
    <property type="match status" value="1"/>
</dbReference>
<dbReference type="PIRSF" id="PIRSF005859">
    <property type="entry name" value="PBR"/>
    <property type="match status" value="1"/>
</dbReference>
<feature type="transmembrane region" description="Helical" evidence="6">
    <location>
        <begin position="136"/>
        <end position="157"/>
    </location>
</feature>
<reference evidence="7 8" key="1">
    <citation type="submission" date="2016-03" db="EMBL/GenBank/DDBJ databases">
        <authorList>
            <consortium name="Pathogen Informatics"/>
        </authorList>
    </citation>
    <scope>NUCLEOTIDE SEQUENCE [LARGE SCALE GENOMIC DNA]</scope>
    <source>
        <strain evidence="7 8">NCTC13364</strain>
    </source>
</reference>
<dbReference type="GO" id="GO:0016020">
    <property type="term" value="C:membrane"/>
    <property type="evidence" value="ECO:0007669"/>
    <property type="project" value="UniProtKB-SubCell"/>
</dbReference>
<evidence type="ECO:0000256" key="4">
    <source>
        <dbReference type="ARBA" id="ARBA00022989"/>
    </source>
</evidence>
<dbReference type="RefSeq" id="WP_066411937.1">
    <property type="nucleotide sequence ID" value="NZ_FKBS01000014.1"/>
</dbReference>
<dbReference type="InterPro" id="IPR004307">
    <property type="entry name" value="TspO_MBR"/>
</dbReference>
<evidence type="ECO:0000256" key="5">
    <source>
        <dbReference type="ARBA" id="ARBA00023136"/>
    </source>
</evidence>
<dbReference type="PANTHER" id="PTHR10057">
    <property type="entry name" value="PERIPHERAL-TYPE BENZODIAZEPINE RECEPTOR"/>
    <property type="match status" value="1"/>
</dbReference>
<organism evidence="7 8">
    <name type="scientific">Bordetella ansorpii</name>
    <dbReference type="NCBI Taxonomy" id="288768"/>
    <lineage>
        <taxon>Bacteria</taxon>
        <taxon>Pseudomonadati</taxon>
        <taxon>Pseudomonadota</taxon>
        <taxon>Betaproteobacteria</taxon>
        <taxon>Burkholderiales</taxon>
        <taxon>Alcaligenaceae</taxon>
        <taxon>Bordetella</taxon>
    </lineage>
</organism>
<sequence length="165" mass="18098">MTSFSTRKQISGLIGWLALSFAASAIGAVASVQARSFYGSLDQPAWAPPGSVFGPVWTTLYALMGIAAWLCWRQGGWRAQRRPLTLFVVQLAVNALWSWLFFVWHLGALAVADIALLWVLIVATLVGFWRAAPLAGVLLLPYLAWVGFAGFLCYSVWQRNPQVLG</sequence>
<gene>
    <name evidence="7" type="ORF">SAMEA1982600_02294</name>
</gene>
<comment type="subcellular location">
    <subcellularLocation>
        <location evidence="1">Membrane</location>
        <topology evidence="1">Multi-pass membrane protein</topology>
    </subcellularLocation>
</comment>
<evidence type="ECO:0000256" key="3">
    <source>
        <dbReference type="ARBA" id="ARBA00022692"/>
    </source>
</evidence>
<evidence type="ECO:0000256" key="6">
    <source>
        <dbReference type="SAM" id="Phobius"/>
    </source>
</evidence>
<dbReference type="InterPro" id="IPR038330">
    <property type="entry name" value="TspO/MBR-related_sf"/>
</dbReference>
<keyword evidence="4 6" id="KW-1133">Transmembrane helix</keyword>
<comment type="similarity">
    <text evidence="2">Belongs to the TspO/BZRP family.</text>
</comment>
<feature type="transmembrane region" description="Helical" evidence="6">
    <location>
        <begin position="84"/>
        <end position="102"/>
    </location>
</feature>
<dbReference type="FunFam" id="1.20.1260.100:FF:000001">
    <property type="entry name" value="translocator protein 2"/>
    <property type="match status" value="1"/>
</dbReference>
<dbReference type="EMBL" id="FKBS01000014">
    <property type="protein sequence ID" value="SAI28921.1"/>
    <property type="molecule type" value="Genomic_DNA"/>
</dbReference>
<name>A0A157P673_9BORD</name>
<keyword evidence="3 6" id="KW-0812">Transmembrane</keyword>
<dbReference type="OrthoDB" id="9795496at2"/>
<dbReference type="Pfam" id="PF03073">
    <property type="entry name" value="TspO_MBR"/>
    <property type="match status" value="1"/>
</dbReference>
<protein>
    <submittedName>
        <fullName evidence="7">TspO/MBR family</fullName>
    </submittedName>
</protein>
<keyword evidence="5 6" id="KW-0472">Membrane</keyword>